<dbReference type="InterPro" id="IPR007712">
    <property type="entry name" value="RelE/ParE_toxin"/>
</dbReference>
<name>A0A0A2LZU1_9FLAO</name>
<keyword evidence="3" id="KW-1185">Reference proteome</keyword>
<dbReference type="Pfam" id="PF05016">
    <property type="entry name" value="ParE_toxin"/>
    <property type="match status" value="1"/>
</dbReference>
<comment type="caution">
    <text evidence="2">The sequence shown here is derived from an EMBL/GenBank/DDBJ whole genome shotgun (WGS) entry which is preliminary data.</text>
</comment>
<evidence type="ECO:0000256" key="1">
    <source>
        <dbReference type="ARBA" id="ARBA00022649"/>
    </source>
</evidence>
<dbReference type="eggNOG" id="COG3668">
    <property type="taxonomic scope" value="Bacteria"/>
</dbReference>
<dbReference type="AlphaFoldDB" id="A0A0A2LZU1"/>
<keyword evidence="1" id="KW-1277">Toxin-antitoxin system</keyword>
<protein>
    <recommendedName>
        <fullName evidence="4">Plasmid stabilization protein</fullName>
    </recommendedName>
</protein>
<dbReference type="Gene3D" id="3.30.2310.20">
    <property type="entry name" value="RelE-like"/>
    <property type="match status" value="1"/>
</dbReference>
<reference evidence="2 3" key="1">
    <citation type="submission" date="2013-09" db="EMBL/GenBank/DDBJ databases">
        <authorList>
            <person name="Zeng Z."/>
            <person name="Chen C."/>
        </authorList>
    </citation>
    <scope>NUCLEOTIDE SEQUENCE [LARGE SCALE GENOMIC DNA]</scope>
    <source>
        <strain evidence="2 3">WB 3.3-2</strain>
    </source>
</reference>
<accession>A0A0A2LZU1</accession>
<dbReference type="InterPro" id="IPR035093">
    <property type="entry name" value="RelE/ParE_toxin_dom_sf"/>
</dbReference>
<gene>
    <name evidence="2" type="ORF">Q765_19310</name>
</gene>
<organism evidence="2 3">
    <name type="scientific">Flavobacterium rivuli WB 3.3-2 = DSM 21788</name>
    <dbReference type="NCBI Taxonomy" id="1121895"/>
    <lineage>
        <taxon>Bacteria</taxon>
        <taxon>Pseudomonadati</taxon>
        <taxon>Bacteroidota</taxon>
        <taxon>Flavobacteriia</taxon>
        <taxon>Flavobacteriales</taxon>
        <taxon>Flavobacteriaceae</taxon>
        <taxon>Flavobacterium</taxon>
    </lineage>
</organism>
<evidence type="ECO:0008006" key="4">
    <source>
        <dbReference type="Google" id="ProtNLM"/>
    </source>
</evidence>
<dbReference type="EMBL" id="JRLX01000033">
    <property type="protein sequence ID" value="KGO84861.1"/>
    <property type="molecule type" value="Genomic_DNA"/>
</dbReference>
<dbReference type="STRING" id="1121895.GCA_000378485_03957"/>
<sequence>MARREIEWLPTAERKLFAILVYFAERNKSKTYSIKLYKTLNRELQLLNKNPEIGMKSDYENIRGLIVGNYTVFYEVTPNKIVVHSLWDNRQDPDEIIIR</sequence>
<proteinExistence type="predicted"/>
<evidence type="ECO:0000313" key="2">
    <source>
        <dbReference type="EMBL" id="KGO84861.1"/>
    </source>
</evidence>
<evidence type="ECO:0000313" key="3">
    <source>
        <dbReference type="Proteomes" id="UP000030152"/>
    </source>
</evidence>
<dbReference type="OrthoDB" id="1098070at2"/>
<dbReference type="RefSeq" id="WP_020215135.1">
    <property type="nucleotide sequence ID" value="NZ_JRLX01000033.1"/>
</dbReference>
<dbReference type="Proteomes" id="UP000030152">
    <property type="component" value="Unassembled WGS sequence"/>
</dbReference>